<dbReference type="PANTHER" id="PTHR31325">
    <property type="entry name" value="OS01G0798800 PROTEIN-RELATED"/>
    <property type="match status" value="1"/>
</dbReference>
<evidence type="ECO:0000313" key="3">
    <source>
        <dbReference type="EnsemblPlants" id="TraesCS7B02G340000.1.cds1"/>
    </source>
</evidence>
<sequence>MGAGGLVVEVWKEWGIQILVVLSFVLQLVLLVFAGVRRRKSSAALMILLWLAYLMADNVAVYALGHISLDNRPHEDGLVAFWAPFFLLHLGGQDTITAYSLEDNQLWRRHLLTLLVQASGTGYALYRYIPGTPTLVAATVLIFVVGFLKYGERVWALERANIETLDPLHHVLQGTDARLYSRGVSVDAEEELLLDAHYMFGFCKSAFLNIDQGSRFRNANFAVGSLMRSRLFNRGMYMYDLVEAELSIMYDLLYTKAPVIHTWQGCSVRAVAPVATVAAFFLFHLDVKASYGRVDVAITYLLLVGAVALEITSVLRALGSTWTCAYLDSWEFDETNVVIMRLRRLVNAGSKRRRWLHSVGQHNVLDYCCRDPTELRGRVMEAVRLGGWWKKLHFSRTIPISDEFKELVIVHIAQKMRFSERWDLMEARGSSVLADAGMMEDVGWSVGGRDFAECIFFWHIASDIYLRCHNHNRKEHTREDHELAEAIKVLSNYMGFLLLVRPGLLPGGVRRNFLSDSSAVFEKMWRFTKRVWTKDEVFLDLNLTTEEFCRLMLKKHGDGHDKGDTAAPRTPLSGVRLASKLLRNEWKLPNMLQVIFGVWMEFLCYAAHHSTEISHCRQLGSGGDFLTVTRLLLDHYRLFNTIEGLD</sequence>
<feature type="transmembrane region" description="Helical" evidence="1">
    <location>
        <begin position="135"/>
        <end position="151"/>
    </location>
</feature>
<dbReference type="Gramene" id="TraesCS7B03G0912100.1">
    <property type="protein sequence ID" value="TraesCS7B03G0912100.1.CDS1"/>
    <property type="gene ID" value="TraesCS7B03G0912100"/>
</dbReference>
<evidence type="ECO:0000259" key="2">
    <source>
        <dbReference type="Pfam" id="PF13968"/>
    </source>
</evidence>
<dbReference type="RefSeq" id="XP_044434471.1">
    <property type="nucleotide sequence ID" value="XM_044578536.1"/>
</dbReference>
<organism evidence="3">
    <name type="scientific">Triticum aestivum</name>
    <name type="common">Wheat</name>
    <dbReference type="NCBI Taxonomy" id="4565"/>
    <lineage>
        <taxon>Eukaryota</taxon>
        <taxon>Viridiplantae</taxon>
        <taxon>Streptophyta</taxon>
        <taxon>Embryophyta</taxon>
        <taxon>Tracheophyta</taxon>
        <taxon>Spermatophyta</taxon>
        <taxon>Magnoliopsida</taxon>
        <taxon>Liliopsida</taxon>
        <taxon>Poales</taxon>
        <taxon>Poaceae</taxon>
        <taxon>BOP clade</taxon>
        <taxon>Pooideae</taxon>
        <taxon>Triticodae</taxon>
        <taxon>Triticeae</taxon>
        <taxon>Triticinae</taxon>
        <taxon>Triticum</taxon>
    </lineage>
</organism>
<keyword evidence="4" id="KW-1185">Reference proteome</keyword>
<feature type="transmembrane region" description="Helical" evidence="1">
    <location>
        <begin position="14"/>
        <end position="36"/>
    </location>
</feature>
<proteinExistence type="predicted"/>
<evidence type="ECO:0000256" key="1">
    <source>
        <dbReference type="SAM" id="Phobius"/>
    </source>
</evidence>
<reference evidence="3" key="2">
    <citation type="submission" date="2018-10" db="UniProtKB">
        <authorList>
            <consortium name="EnsemblPlants"/>
        </authorList>
    </citation>
    <scope>IDENTIFICATION</scope>
</reference>
<gene>
    <name evidence="3" type="primary">LOC123160690</name>
</gene>
<dbReference type="AlphaFoldDB" id="A0A3B6SI07"/>
<accession>A0A3B6SI07</accession>
<dbReference type="Proteomes" id="UP000019116">
    <property type="component" value="Chromosome 7B"/>
</dbReference>
<dbReference type="Pfam" id="PF13968">
    <property type="entry name" value="DUF4220"/>
    <property type="match status" value="1"/>
</dbReference>
<reference evidence="3" key="1">
    <citation type="submission" date="2018-08" db="EMBL/GenBank/DDBJ databases">
        <authorList>
            <person name="Rossello M."/>
        </authorList>
    </citation>
    <scope>NUCLEOTIDE SEQUENCE [LARGE SCALE GENOMIC DNA]</scope>
    <source>
        <strain evidence="3">cv. Chinese Spring</strain>
    </source>
</reference>
<dbReference type="InterPro" id="IPR007658">
    <property type="entry name" value="DUF594"/>
</dbReference>
<dbReference type="OMA" id="AINCTPI"/>
<dbReference type="STRING" id="4565.A0A3B6SI07"/>
<dbReference type="Gramene" id="TraesCS7B02G340000.1">
    <property type="protein sequence ID" value="TraesCS7B02G340000.1.cds1"/>
    <property type="gene ID" value="TraesCS7B02G340000"/>
</dbReference>
<dbReference type="KEGG" id="taes:123160690"/>
<dbReference type="Gramene" id="TraesNOR7B03G04252430.1">
    <property type="protein sequence ID" value="TraesNOR7B03G04252430.1.CDS1"/>
    <property type="gene ID" value="TraesNOR7B03G04252430"/>
</dbReference>
<dbReference type="Pfam" id="PF04578">
    <property type="entry name" value="DUF594"/>
    <property type="match status" value="1"/>
</dbReference>
<name>A0A3B6SI07_WHEAT</name>
<keyword evidence="1" id="KW-1133">Transmembrane helix</keyword>
<protein>
    <recommendedName>
        <fullName evidence="2">DUF4220 domain-containing protein</fullName>
    </recommendedName>
</protein>
<dbReference type="InterPro" id="IPR025315">
    <property type="entry name" value="DUF4220"/>
</dbReference>
<feature type="transmembrane region" description="Helical" evidence="1">
    <location>
        <begin position="43"/>
        <end position="67"/>
    </location>
</feature>
<keyword evidence="1" id="KW-0472">Membrane</keyword>
<feature type="domain" description="DUF4220" evidence="2">
    <location>
        <begin position="50"/>
        <end position="367"/>
    </location>
</feature>
<dbReference type="EnsemblPlants" id="TraesCS7B02G340000.1">
    <property type="protein sequence ID" value="TraesCS7B02G340000.1.cds1"/>
    <property type="gene ID" value="TraesCS7B02G340000"/>
</dbReference>
<evidence type="ECO:0000313" key="4">
    <source>
        <dbReference type="Proteomes" id="UP000019116"/>
    </source>
</evidence>
<dbReference type="GeneID" id="123160690"/>
<keyword evidence="1" id="KW-0812">Transmembrane</keyword>
<dbReference type="Gramene" id="TraesLDM7B03G04208850.1">
    <property type="protein sequence ID" value="TraesLDM7B03G04208850.1.CDS1"/>
    <property type="gene ID" value="TraesLDM7B03G04208850"/>
</dbReference>
<feature type="transmembrane region" description="Helical" evidence="1">
    <location>
        <begin position="79"/>
        <end position="99"/>
    </location>
</feature>